<keyword evidence="2" id="KW-1185">Reference proteome</keyword>
<dbReference type="Proteomes" id="UP000186277">
    <property type="component" value="Unassembled WGS sequence"/>
</dbReference>
<sequence>MAATPLCERQLLALVRHRNKLNEMLLTEENRFSVADEVVCDSHAKIITLLKQKLKDTELKIKKHINDTTGETREALPTEIDETQNTLEFF</sequence>
<proteinExistence type="predicted"/>
<accession>A0A1Q5THS2</accession>
<dbReference type="AlphaFoldDB" id="A0A1Q5THS2"/>
<name>A0A1Q5THS2_9GAMM</name>
<comment type="caution">
    <text evidence="1">The sequence shown here is derived from an EMBL/GenBank/DDBJ whole genome shotgun (WGS) entry which is preliminary data.</text>
</comment>
<protein>
    <submittedName>
        <fullName evidence="1">Transposase</fullName>
    </submittedName>
</protein>
<organism evidence="1 2">
    <name type="scientific">Xenorhabdus thuongxuanensis</name>
    <dbReference type="NCBI Taxonomy" id="1873484"/>
    <lineage>
        <taxon>Bacteria</taxon>
        <taxon>Pseudomonadati</taxon>
        <taxon>Pseudomonadota</taxon>
        <taxon>Gammaproteobacteria</taxon>
        <taxon>Enterobacterales</taxon>
        <taxon>Morganellaceae</taxon>
        <taxon>Xenorhabdus</taxon>
    </lineage>
</organism>
<evidence type="ECO:0000313" key="2">
    <source>
        <dbReference type="Proteomes" id="UP000186277"/>
    </source>
</evidence>
<gene>
    <name evidence="1" type="ORF">Xentx_03586</name>
</gene>
<reference evidence="1 2" key="1">
    <citation type="submission" date="2016-09" db="EMBL/GenBank/DDBJ databases">
        <title>Xenorhabdus thuongxuanensis sp. nov. and Xenorhabdus eapokensis sp. nov., isolated from Steinernema species.</title>
        <authorList>
            <person name="Kaempfer P."/>
            <person name="Tobias N.J."/>
            <person name="Phan Ke L."/>
            <person name="Bode H.B."/>
            <person name="Glaeser S.P."/>
        </authorList>
    </citation>
    <scope>NUCLEOTIDE SEQUENCE [LARGE SCALE GENOMIC DNA]</scope>
    <source>
        <strain evidence="1 2">30TX1</strain>
    </source>
</reference>
<dbReference type="RefSeq" id="WP_415843435.1">
    <property type="nucleotide sequence ID" value="NZ_CBCSEU010000131.1"/>
</dbReference>
<evidence type="ECO:0000313" key="1">
    <source>
        <dbReference type="EMBL" id="OKO99754.1"/>
    </source>
</evidence>
<dbReference type="EMBL" id="MKGR01000066">
    <property type="protein sequence ID" value="OKO99754.1"/>
    <property type="molecule type" value="Genomic_DNA"/>
</dbReference>